<reference evidence="4 5" key="1">
    <citation type="submission" date="2016-10" db="EMBL/GenBank/DDBJ databases">
        <authorList>
            <person name="de Groot N.N."/>
        </authorList>
    </citation>
    <scope>NUCLEOTIDE SEQUENCE [LARGE SCALE GENOMIC DNA]</scope>
    <source>
        <strain evidence="4 5">CGMCC 1.6291</strain>
    </source>
</reference>
<dbReference type="InterPro" id="IPR017871">
    <property type="entry name" value="ABC_transporter-like_CS"/>
</dbReference>
<dbReference type="InterPro" id="IPR003593">
    <property type="entry name" value="AAA+_ATPase"/>
</dbReference>
<dbReference type="GO" id="GO:0005524">
    <property type="term" value="F:ATP binding"/>
    <property type="evidence" value="ECO:0007669"/>
    <property type="project" value="UniProtKB-KW"/>
</dbReference>
<feature type="domain" description="ABC transporter" evidence="3">
    <location>
        <begin position="8"/>
        <end position="237"/>
    </location>
</feature>
<evidence type="ECO:0000259" key="3">
    <source>
        <dbReference type="PROSITE" id="PS50893"/>
    </source>
</evidence>
<dbReference type="PANTHER" id="PTHR43038:SF3">
    <property type="entry name" value="ABC TRANSPORTER G FAMILY MEMBER 20 ISOFORM X1"/>
    <property type="match status" value="1"/>
</dbReference>
<protein>
    <submittedName>
        <fullName evidence="4">ABC-2 type transport system ATP-binding protein</fullName>
    </submittedName>
</protein>
<dbReference type="PROSITE" id="PS00211">
    <property type="entry name" value="ABC_TRANSPORTER_1"/>
    <property type="match status" value="1"/>
</dbReference>
<dbReference type="SMART" id="SM00382">
    <property type="entry name" value="AAA"/>
    <property type="match status" value="2"/>
</dbReference>
<dbReference type="PANTHER" id="PTHR43038">
    <property type="entry name" value="ATP-BINDING CASSETTE, SUB-FAMILY H, MEMBER 1"/>
    <property type="match status" value="1"/>
</dbReference>
<dbReference type="Proteomes" id="UP000199657">
    <property type="component" value="Unassembled WGS sequence"/>
</dbReference>
<evidence type="ECO:0000256" key="2">
    <source>
        <dbReference type="ARBA" id="ARBA00022840"/>
    </source>
</evidence>
<dbReference type="STRING" id="406100.SAMN04488052_103355"/>
<dbReference type="SUPFAM" id="SSF52540">
    <property type="entry name" value="P-loop containing nucleoside triphosphate hydrolases"/>
    <property type="match status" value="2"/>
</dbReference>
<dbReference type="Pfam" id="PF00005">
    <property type="entry name" value="ABC_tran"/>
    <property type="match status" value="2"/>
</dbReference>
<evidence type="ECO:0000313" key="4">
    <source>
        <dbReference type="EMBL" id="SEO84787.1"/>
    </source>
</evidence>
<evidence type="ECO:0000256" key="1">
    <source>
        <dbReference type="ARBA" id="ARBA00022741"/>
    </source>
</evidence>
<keyword evidence="5" id="KW-1185">Reference proteome</keyword>
<name>A0A1H8T1L1_9GAMM</name>
<dbReference type="OrthoDB" id="9805029at2"/>
<organism evidence="4 5">
    <name type="scientific">Aquisalimonas asiatica</name>
    <dbReference type="NCBI Taxonomy" id="406100"/>
    <lineage>
        <taxon>Bacteria</taxon>
        <taxon>Pseudomonadati</taxon>
        <taxon>Pseudomonadota</taxon>
        <taxon>Gammaproteobacteria</taxon>
        <taxon>Chromatiales</taxon>
        <taxon>Ectothiorhodospiraceae</taxon>
        <taxon>Aquisalimonas</taxon>
    </lineage>
</organism>
<keyword evidence="1" id="KW-0547">Nucleotide-binding</keyword>
<dbReference type="InterPro" id="IPR027417">
    <property type="entry name" value="P-loop_NTPase"/>
</dbReference>
<sequence length="578" mass="62229">MAEGETVIVAEGLGRRYRRSRAVENVDLTVRTGEIVGLVGPDGAGKTTLLQLLSAILDPTEGHARVLGFDTVREAAQVTSRIGYMAQGFTLYDRLSVAENLAFAASVRDVPADVFADRRQRLLAMAGLAPFTDRREGALSGGMRKKLALCANLIHEPALLLLDEPGLGVDPMSRRELWRMLEDRREQGATVVFATSYMDEAERCDRVLFLDEGRVLAQGTPSDLRALAQGNVYRVTTEQPATVEAGLRNVPGVLGVDWWADQVRVVMEASAADASGLDAHLQGTGRAEPARPGMDDVFVFLRGVTPGDAGLQGTAEVSTPAVAVSEAIIAREVTRRFGDFVAVDRVSLEVVGGEIFGLLGANGAGKTTLIRMLCGLLAPTAGMARVADADVLSAPQVLRGRIGYMSQRFSLYLDLTVAQNLAFFASAYGLSRRSARRTIPWALAICDIEPFEKELVGRLSGAVRQRVALACSILHQPSVLFLDEPTSGVDPLARSRFWRLIRLLADGGMTVLVTTHHLGEAAYCHRLGLMHEGRLIATGDLDALREQFPGRGLVSAEEIFVAFIEREQSAAAATEAAP</sequence>
<proteinExistence type="predicted"/>
<dbReference type="Gene3D" id="3.40.50.300">
    <property type="entry name" value="P-loop containing nucleotide triphosphate hydrolases"/>
    <property type="match status" value="2"/>
</dbReference>
<dbReference type="EMBL" id="FOEG01000003">
    <property type="protein sequence ID" value="SEO84787.1"/>
    <property type="molecule type" value="Genomic_DNA"/>
</dbReference>
<accession>A0A1H8T1L1</accession>
<dbReference type="InterPro" id="IPR003439">
    <property type="entry name" value="ABC_transporter-like_ATP-bd"/>
</dbReference>
<dbReference type="CDD" id="cd03230">
    <property type="entry name" value="ABC_DR_subfamily_A"/>
    <property type="match status" value="2"/>
</dbReference>
<dbReference type="GO" id="GO:0016887">
    <property type="term" value="F:ATP hydrolysis activity"/>
    <property type="evidence" value="ECO:0007669"/>
    <property type="project" value="InterPro"/>
</dbReference>
<feature type="domain" description="ABC transporter" evidence="3">
    <location>
        <begin position="328"/>
        <end position="557"/>
    </location>
</feature>
<keyword evidence="2 4" id="KW-0067">ATP-binding</keyword>
<evidence type="ECO:0000313" key="5">
    <source>
        <dbReference type="Proteomes" id="UP000199657"/>
    </source>
</evidence>
<dbReference type="AlphaFoldDB" id="A0A1H8T1L1"/>
<gene>
    <name evidence="4" type="ORF">SAMN04488052_103355</name>
</gene>
<dbReference type="PROSITE" id="PS50893">
    <property type="entry name" value="ABC_TRANSPORTER_2"/>
    <property type="match status" value="2"/>
</dbReference>